<protein>
    <submittedName>
        <fullName evidence="2">Uncharacterized protein</fullName>
    </submittedName>
</protein>
<dbReference type="EMBL" id="MAVT02000197">
    <property type="protein sequence ID" value="POS78295.1"/>
    <property type="molecule type" value="Genomic_DNA"/>
</dbReference>
<dbReference type="InParanoid" id="A0A2P5I711"/>
<feature type="region of interest" description="Disordered" evidence="1">
    <location>
        <begin position="1"/>
        <end position="26"/>
    </location>
</feature>
<dbReference type="OrthoDB" id="5243923at2759"/>
<feature type="compositionally biased region" description="Low complexity" evidence="1">
    <location>
        <begin position="237"/>
        <end position="247"/>
    </location>
</feature>
<accession>A0A2P5I711</accession>
<keyword evidence="3" id="KW-1185">Reference proteome</keyword>
<organism evidence="2 3">
    <name type="scientific">Diaporthe helianthi</name>
    <dbReference type="NCBI Taxonomy" id="158607"/>
    <lineage>
        <taxon>Eukaryota</taxon>
        <taxon>Fungi</taxon>
        <taxon>Dikarya</taxon>
        <taxon>Ascomycota</taxon>
        <taxon>Pezizomycotina</taxon>
        <taxon>Sordariomycetes</taxon>
        <taxon>Sordariomycetidae</taxon>
        <taxon>Diaporthales</taxon>
        <taxon>Diaporthaceae</taxon>
        <taxon>Diaporthe</taxon>
    </lineage>
</organism>
<feature type="region of interest" description="Disordered" evidence="1">
    <location>
        <begin position="98"/>
        <end position="139"/>
    </location>
</feature>
<proteinExistence type="predicted"/>
<feature type="compositionally biased region" description="Pro residues" evidence="1">
    <location>
        <begin position="128"/>
        <end position="137"/>
    </location>
</feature>
<sequence length="266" mass="28637">MSVYSRRSSSSSSGRSNTSNITVRTADLNVPRSKSLSVVTYLAGGDPRKHKHLRRQKTTTEYDNGTYETTSQYFWVRDPYASTYYWDGDYDDFDDRSSVYSGSSRGSSRRSKHGGHKGKGTPAAVPVQPMPPPPQPMGMPGMGMPGMGMGMGMPPGMPPHMGGHPQPHMGGPPPGVQIVDEMDDDDASSMYSGSSYFSDESFSSHGMPPPQPLNMGMPHMQPPPPPMHPGHPPMGPPMMSGAGQAPPRSRHGGSDHGGDFDFIQIS</sequence>
<evidence type="ECO:0000256" key="1">
    <source>
        <dbReference type="SAM" id="MobiDB-lite"/>
    </source>
</evidence>
<dbReference type="Proteomes" id="UP000094444">
    <property type="component" value="Unassembled WGS sequence"/>
</dbReference>
<reference evidence="2" key="1">
    <citation type="submission" date="2017-09" db="EMBL/GenBank/DDBJ databases">
        <title>Polyketide synthases of a Diaporthe helianthi virulent isolate.</title>
        <authorList>
            <person name="Baroncelli R."/>
        </authorList>
    </citation>
    <scope>NUCLEOTIDE SEQUENCE [LARGE SCALE GENOMIC DNA]</scope>
    <source>
        <strain evidence="2">7/96</strain>
    </source>
</reference>
<comment type="caution">
    <text evidence="2">The sequence shown here is derived from an EMBL/GenBank/DDBJ whole genome shotgun (WGS) entry which is preliminary data.</text>
</comment>
<dbReference type="STRING" id="158607.A0A2P5I711"/>
<feature type="compositionally biased region" description="Low complexity" evidence="1">
    <location>
        <begin position="1"/>
        <end position="16"/>
    </location>
</feature>
<feature type="compositionally biased region" description="Pro residues" evidence="1">
    <location>
        <begin position="222"/>
        <end position="236"/>
    </location>
</feature>
<feature type="region of interest" description="Disordered" evidence="1">
    <location>
        <begin position="222"/>
        <end position="266"/>
    </location>
</feature>
<gene>
    <name evidence="2" type="ORF">DHEL01_v203303</name>
</gene>
<feature type="compositionally biased region" description="Basic residues" evidence="1">
    <location>
        <begin position="107"/>
        <end position="119"/>
    </location>
</feature>
<evidence type="ECO:0000313" key="2">
    <source>
        <dbReference type="EMBL" id="POS78295.1"/>
    </source>
</evidence>
<evidence type="ECO:0000313" key="3">
    <source>
        <dbReference type="Proteomes" id="UP000094444"/>
    </source>
</evidence>
<name>A0A2P5I711_DIAHE</name>
<dbReference type="AlphaFoldDB" id="A0A2P5I711"/>